<evidence type="ECO:0000256" key="1">
    <source>
        <dbReference type="ARBA" id="ARBA00023002"/>
    </source>
</evidence>
<dbReference type="PANTHER" id="PTHR30466">
    <property type="entry name" value="FLAVIN REDUCTASE"/>
    <property type="match status" value="1"/>
</dbReference>
<keyword evidence="1" id="KW-0560">Oxidoreductase</keyword>
<dbReference type="GO" id="GO:0042602">
    <property type="term" value="F:riboflavin reductase (NADPH) activity"/>
    <property type="evidence" value="ECO:0007669"/>
    <property type="project" value="TreeGrafter"/>
</dbReference>
<reference evidence="3 4" key="1">
    <citation type="journal article" date="2011" name="Proc. Natl. Acad. Sci. U.S.A.">
        <title>Evolutionary erosion of yeast sex chromosomes by mating-type switching accidents.</title>
        <authorList>
            <person name="Gordon J.L."/>
            <person name="Armisen D."/>
            <person name="Proux-Wera E."/>
            <person name="Oheigeartaigh S.S."/>
            <person name="Byrne K.P."/>
            <person name="Wolfe K.H."/>
        </authorList>
    </citation>
    <scope>NUCLEOTIDE SEQUENCE [LARGE SCALE GENOMIC DNA]</scope>
    <source>
        <strain evidence="4">ATCC 22294 / BCRC 22015 / CBS 2517 / CECT 1963 / NBRC 1671 / NRRL Y-8276</strain>
    </source>
</reference>
<dbReference type="HOGENOM" id="CLU_085409_0_0_1"/>
<dbReference type="PANTHER" id="PTHR30466:SF1">
    <property type="entry name" value="FMN REDUCTASE (NADH) RUTF"/>
    <property type="match status" value="1"/>
</dbReference>
<feature type="domain" description="Flavin reductase like" evidence="2">
    <location>
        <begin position="11"/>
        <end position="178"/>
    </location>
</feature>
<dbReference type="STRING" id="1071382.H2B1L4"/>
<dbReference type="OrthoDB" id="2015405at2759"/>
<organism evidence="3 4">
    <name type="scientific">Kazachstania africana (strain ATCC 22294 / BCRC 22015 / CBS 2517 / CECT 1963 / NBRC 1671 / NRRL Y-8276)</name>
    <name type="common">Yeast</name>
    <name type="synonym">Kluyveromyces africanus</name>
    <dbReference type="NCBI Taxonomy" id="1071382"/>
    <lineage>
        <taxon>Eukaryota</taxon>
        <taxon>Fungi</taxon>
        <taxon>Dikarya</taxon>
        <taxon>Ascomycota</taxon>
        <taxon>Saccharomycotina</taxon>
        <taxon>Saccharomycetes</taxon>
        <taxon>Saccharomycetales</taxon>
        <taxon>Saccharomycetaceae</taxon>
        <taxon>Kazachstania</taxon>
    </lineage>
</organism>
<protein>
    <recommendedName>
        <fullName evidence="2">Flavin reductase like domain-containing protein</fullName>
    </recommendedName>
</protein>
<dbReference type="RefSeq" id="XP_003959649.1">
    <property type="nucleotide sequence ID" value="XM_003959600.1"/>
</dbReference>
<dbReference type="KEGG" id="kaf:KAFR_0K01600"/>
<keyword evidence="4" id="KW-1185">Reference proteome</keyword>
<dbReference type="GO" id="GO:0010181">
    <property type="term" value="F:FMN binding"/>
    <property type="evidence" value="ECO:0007669"/>
    <property type="project" value="InterPro"/>
</dbReference>
<gene>
    <name evidence="3" type="primary">KAFR0K01600</name>
    <name evidence="3" type="ORF">KAFR_0K01600</name>
</gene>
<proteinExistence type="predicted"/>
<dbReference type="AlphaFoldDB" id="H2B1L4"/>
<name>H2B1L4_KAZAF</name>
<dbReference type="InterPro" id="IPR050268">
    <property type="entry name" value="NADH-dep_flavin_reductase"/>
</dbReference>
<dbReference type="InterPro" id="IPR002563">
    <property type="entry name" value="Flavin_Rdtase-like_dom"/>
</dbReference>
<dbReference type="EMBL" id="HE650831">
    <property type="protein sequence ID" value="CCF60514.1"/>
    <property type="molecule type" value="Genomic_DNA"/>
</dbReference>
<dbReference type="Proteomes" id="UP000005220">
    <property type="component" value="Chromosome 11"/>
</dbReference>
<dbReference type="InParanoid" id="H2B1L4"/>
<evidence type="ECO:0000313" key="4">
    <source>
        <dbReference type="Proteomes" id="UP000005220"/>
    </source>
</evidence>
<accession>H2B1L4</accession>
<dbReference type="InterPro" id="IPR012349">
    <property type="entry name" value="Split_barrel_FMN-bd"/>
</dbReference>
<dbReference type="Pfam" id="PF01613">
    <property type="entry name" value="Flavin_Reduct"/>
    <property type="match status" value="1"/>
</dbReference>
<dbReference type="GeneID" id="13886703"/>
<evidence type="ECO:0000259" key="2">
    <source>
        <dbReference type="SMART" id="SM00903"/>
    </source>
</evidence>
<dbReference type="Gene3D" id="2.30.110.10">
    <property type="entry name" value="Electron Transport, Fmn-binding Protein, Chain A"/>
    <property type="match status" value="1"/>
</dbReference>
<dbReference type="SUPFAM" id="SSF50475">
    <property type="entry name" value="FMN-binding split barrel"/>
    <property type="match status" value="1"/>
</dbReference>
<sequence length="183" mass="20452">MTTPGLFLQAMKKMCMPTMIVTSSSVMGSSPMDYHGLTITSMASLSINPRPLVQFNVRIPSATSTNLWAHNLFAIHFLNPETSSVSLAQRFAKHGLDGPSRPFMGLKQGLDYSLYKNNLNNEVELPILEQVDRILICKKKDAFAVQDHEIWVGEVVDILNRKEEVTGGVLHCNKKFFQLGDEL</sequence>
<dbReference type="SMART" id="SM00903">
    <property type="entry name" value="Flavin_Reduct"/>
    <property type="match status" value="1"/>
</dbReference>
<evidence type="ECO:0000313" key="3">
    <source>
        <dbReference type="EMBL" id="CCF60514.1"/>
    </source>
</evidence>
<dbReference type="eggNOG" id="ENOG502RYSQ">
    <property type="taxonomic scope" value="Eukaryota"/>
</dbReference>